<name>A0A9D2ENC5_9FIRM</name>
<evidence type="ECO:0000313" key="3">
    <source>
        <dbReference type="Proteomes" id="UP000824049"/>
    </source>
</evidence>
<accession>A0A9D2ENC5</accession>
<organism evidence="2 3">
    <name type="scientific">Candidatus Anaerobutyricum stercoris</name>
    <dbReference type="NCBI Taxonomy" id="2838457"/>
    <lineage>
        <taxon>Bacteria</taxon>
        <taxon>Bacillati</taxon>
        <taxon>Bacillota</taxon>
        <taxon>Clostridia</taxon>
        <taxon>Lachnospirales</taxon>
        <taxon>Lachnospiraceae</taxon>
        <taxon>Anaerobutyricum</taxon>
    </lineage>
</organism>
<dbReference type="Proteomes" id="UP000824049">
    <property type="component" value="Unassembled WGS sequence"/>
</dbReference>
<dbReference type="PROSITE" id="PS50056">
    <property type="entry name" value="TYR_PHOSPHATASE_2"/>
    <property type="match status" value="1"/>
</dbReference>
<dbReference type="EMBL" id="DXBR01000098">
    <property type="protein sequence ID" value="HIZ40412.1"/>
    <property type="molecule type" value="Genomic_DNA"/>
</dbReference>
<gene>
    <name evidence="2" type="ORF">H9968_10940</name>
</gene>
<dbReference type="AlphaFoldDB" id="A0A9D2ENC5"/>
<dbReference type="GO" id="GO:0004721">
    <property type="term" value="F:phosphoprotein phosphatase activity"/>
    <property type="evidence" value="ECO:0007669"/>
    <property type="project" value="InterPro"/>
</dbReference>
<protein>
    <submittedName>
        <fullName evidence="2">Tyrosine-protein phosphatase</fullName>
    </submittedName>
</protein>
<feature type="domain" description="Tyrosine specific protein phosphatases" evidence="1">
    <location>
        <begin position="172"/>
        <end position="223"/>
    </location>
</feature>
<dbReference type="Gene3D" id="3.90.190.10">
    <property type="entry name" value="Protein tyrosine phosphatase superfamily"/>
    <property type="match status" value="1"/>
</dbReference>
<sequence length="302" mass="34554">MTEETGVSMGKIPLQGVKNARDLGGIETADGKRIRNRCLIKCGQLCGATQQDIEVLRDQYGVKLIVDLRTQMERIKFPDPEIKGIANIWNPIFKEDIQGAGVFTPGEKEILEKHLKALFILNHRWEKMGETENAAVEAVREMIQKEKFDPDAYMARIYHKFVNNQVIQKQIKQFFSLLVNRRGGAVLWHCGAGKDRSGICCALLLYALGVPKEQIVDYYASVEESSEDTVDYILEKLFPEKVPGNREYQELARKIFGVKNCYIEAFFDAIEKDYISVDNYLQKAVELHVDNIVRLKTLYLRS</sequence>
<proteinExistence type="predicted"/>
<evidence type="ECO:0000313" key="2">
    <source>
        <dbReference type="EMBL" id="HIZ40412.1"/>
    </source>
</evidence>
<dbReference type="SUPFAM" id="SSF52799">
    <property type="entry name" value="(Phosphotyrosine protein) phosphatases II"/>
    <property type="match status" value="1"/>
</dbReference>
<dbReference type="InterPro" id="IPR029021">
    <property type="entry name" value="Prot-tyrosine_phosphatase-like"/>
</dbReference>
<reference evidence="2" key="1">
    <citation type="journal article" date="2021" name="PeerJ">
        <title>Extensive microbial diversity within the chicken gut microbiome revealed by metagenomics and culture.</title>
        <authorList>
            <person name="Gilroy R."/>
            <person name="Ravi A."/>
            <person name="Getino M."/>
            <person name="Pursley I."/>
            <person name="Horton D.L."/>
            <person name="Alikhan N.F."/>
            <person name="Baker D."/>
            <person name="Gharbi K."/>
            <person name="Hall N."/>
            <person name="Watson M."/>
            <person name="Adriaenssens E.M."/>
            <person name="Foster-Nyarko E."/>
            <person name="Jarju S."/>
            <person name="Secka A."/>
            <person name="Antonio M."/>
            <person name="Oren A."/>
            <person name="Chaudhuri R.R."/>
            <person name="La Ragione R."/>
            <person name="Hildebrand F."/>
            <person name="Pallen M.J."/>
        </authorList>
    </citation>
    <scope>NUCLEOTIDE SEQUENCE</scope>
    <source>
        <strain evidence="2">CHK179-28034</strain>
    </source>
</reference>
<evidence type="ECO:0000259" key="1">
    <source>
        <dbReference type="PROSITE" id="PS50056"/>
    </source>
</evidence>
<comment type="caution">
    <text evidence="2">The sequence shown here is derived from an EMBL/GenBank/DDBJ whole genome shotgun (WGS) entry which is preliminary data.</text>
</comment>
<dbReference type="InterPro" id="IPR026893">
    <property type="entry name" value="Tyr/Ser_Pase_IphP-type"/>
</dbReference>
<dbReference type="InterPro" id="IPR000387">
    <property type="entry name" value="Tyr_Pase_dom"/>
</dbReference>
<reference evidence="2" key="2">
    <citation type="submission" date="2021-04" db="EMBL/GenBank/DDBJ databases">
        <authorList>
            <person name="Gilroy R."/>
        </authorList>
    </citation>
    <scope>NUCLEOTIDE SEQUENCE</scope>
    <source>
        <strain evidence="2">CHK179-28034</strain>
    </source>
</reference>
<dbReference type="Pfam" id="PF13350">
    <property type="entry name" value="Y_phosphatase3"/>
    <property type="match status" value="1"/>
</dbReference>